<dbReference type="Gene3D" id="3.10.105.10">
    <property type="entry name" value="Dipeptide-binding Protein, Domain 3"/>
    <property type="match status" value="1"/>
</dbReference>
<evidence type="ECO:0000259" key="5">
    <source>
        <dbReference type="Pfam" id="PF00496"/>
    </source>
</evidence>
<dbReference type="Pfam" id="PF00496">
    <property type="entry name" value="SBP_bac_5"/>
    <property type="match status" value="1"/>
</dbReference>
<dbReference type="Gene3D" id="3.90.76.10">
    <property type="entry name" value="Dipeptide-binding Protein, Domain 1"/>
    <property type="match status" value="1"/>
</dbReference>
<dbReference type="InterPro" id="IPR039424">
    <property type="entry name" value="SBP_5"/>
</dbReference>
<comment type="subcellular location">
    <subcellularLocation>
        <location evidence="1">Periplasm</location>
    </subcellularLocation>
</comment>
<dbReference type="InterPro" id="IPR006311">
    <property type="entry name" value="TAT_signal"/>
</dbReference>
<feature type="domain" description="Solute-binding protein family 5" evidence="5">
    <location>
        <begin position="103"/>
        <end position="446"/>
    </location>
</feature>
<dbReference type="InterPro" id="IPR000914">
    <property type="entry name" value="SBP_5_dom"/>
</dbReference>
<dbReference type="CDD" id="cd08503">
    <property type="entry name" value="PBP2_NikA_DppA_OppA_like_17"/>
    <property type="match status" value="1"/>
</dbReference>
<dbReference type="Gene3D" id="3.40.190.10">
    <property type="entry name" value="Periplasmic binding protein-like II"/>
    <property type="match status" value="1"/>
</dbReference>
<name>A0ABY6DE18_9RHOB</name>
<accession>A0ABY6DE18</accession>
<evidence type="ECO:0000256" key="1">
    <source>
        <dbReference type="ARBA" id="ARBA00004418"/>
    </source>
</evidence>
<keyword evidence="4" id="KW-0732">Signal</keyword>
<evidence type="ECO:0000313" key="7">
    <source>
        <dbReference type="Proteomes" id="UP001064087"/>
    </source>
</evidence>
<evidence type="ECO:0000256" key="2">
    <source>
        <dbReference type="ARBA" id="ARBA00005695"/>
    </source>
</evidence>
<dbReference type="PANTHER" id="PTHR30290">
    <property type="entry name" value="PERIPLASMIC BINDING COMPONENT OF ABC TRANSPORTER"/>
    <property type="match status" value="1"/>
</dbReference>
<keyword evidence="3" id="KW-0813">Transport</keyword>
<evidence type="ECO:0000256" key="3">
    <source>
        <dbReference type="ARBA" id="ARBA00022448"/>
    </source>
</evidence>
<protein>
    <submittedName>
        <fullName evidence="6">ABC transporter substrate-binding protein</fullName>
    </submittedName>
</protein>
<dbReference type="InterPro" id="IPR030678">
    <property type="entry name" value="Peptide/Ni-bd"/>
</dbReference>
<comment type="similarity">
    <text evidence="2">Belongs to the bacterial solute-binding protein 5 family.</text>
</comment>
<evidence type="ECO:0000256" key="4">
    <source>
        <dbReference type="ARBA" id="ARBA00022729"/>
    </source>
</evidence>
<gene>
    <name evidence="6" type="ORF">N7U68_07055</name>
</gene>
<dbReference type="PIRSF" id="PIRSF002741">
    <property type="entry name" value="MppA"/>
    <property type="match status" value="1"/>
</dbReference>
<organism evidence="6 7">
    <name type="scientific">Roseovarius pelagicus</name>
    <dbReference type="NCBI Taxonomy" id="2980108"/>
    <lineage>
        <taxon>Bacteria</taxon>
        <taxon>Pseudomonadati</taxon>
        <taxon>Pseudomonadota</taxon>
        <taxon>Alphaproteobacteria</taxon>
        <taxon>Rhodobacterales</taxon>
        <taxon>Roseobacteraceae</taxon>
        <taxon>Roseovarius</taxon>
    </lineage>
</organism>
<proteinExistence type="inferred from homology"/>
<dbReference type="SUPFAM" id="SSF53850">
    <property type="entry name" value="Periplasmic binding protein-like II"/>
    <property type="match status" value="1"/>
</dbReference>
<keyword evidence="7" id="KW-1185">Reference proteome</keyword>
<dbReference type="EMBL" id="CP106738">
    <property type="protein sequence ID" value="UXX84392.1"/>
    <property type="molecule type" value="Genomic_DNA"/>
</dbReference>
<reference evidence="6" key="1">
    <citation type="submission" date="2022-10" db="EMBL/GenBank/DDBJ databases">
        <title>Roseovarius pelagicus sp. nov., isolated from Arctic seawater.</title>
        <authorList>
            <person name="Hong Y.W."/>
            <person name="Hwang C.Y."/>
        </authorList>
    </citation>
    <scope>NUCLEOTIDE SEQUENCE</scope>
    <source>
        <strain evidence="6">HL-MP18</strain>
    </source>
</reference>
<dbReference type="Proteomes" id="UP001064087">
    <property type="component" value="Chromosome"/>
</dbReference>
<dbReference type="PROSITE" id="PS51318">
    <property type="entry name" value="TAT"/>
    <property type="match status" value="1"/>
</dbReference>
<dbReference type="RefSeq" id="WP_263048688.1">
    <property type="nucleotide sequence ID" value="NZ_CP106738.1"/>
</dbReference>
<evidence type="ECO:0000313" key="6">
    <source>
        <dbReference type="EMBL" id="UXX84392.1"/>
    </source>
</evidence>
<dbReference type="PANTHER" id="PTHR30290:SF10">
    <property type="entry name" value="PERIPLASMIC OLIGOPEPTIDE-BINDING PROTEIN-RELATED"/>
    <property type="match status" value="1"/>
</dbReference>
<sequence length="536" mass="59290">MTKVKDQIMIDRLADAARTGSISRRSFMNYSMAAGMSATAATGLWATKAKAAPTRGGTWRLGAHDGNTGDTHDPGTYVTFSMIQVAHTFRAYLTLIESDGSLGPDVASEWSASDDATEWTFKLNDKATFHNKGKVTVNDVIASLNHHRGDASTSAAKALLTDVEDIVDNGDHSLTIKLGSGNADLPWLMTDYHLAICPANDDGSIDWKSGDGCGPYKLTNHQFGVQYSFVRHDDWHLEGGYFDAVEVTVLNDPNARQTALVTGDVDSITQLELKTLALLQRDPNIEIDNVPSAAAITMPMLTDVAPFDNPDVRNALKMSINREEIIEKITFNTATIGNDFHHSPAMPYWPENIEQRGYDPDQAKSLLKKAGMENLSVSIDVADSVFSGAVDLCVLYSEHAKASGIDLKVNRVPSDGYYSDVWLKKPWCCVQWGARPTPDVMYSLAYKDDAAWNESRWQNERFNELLLMAKSELDDPKRAEMYAEMAQLARDDGGTVIPFFPNFVYARRKNVQHGENLAPSWQMDGARAASRWWFEG</sequence>